<dbReference type="Pfam" id="PF20411">
    <property type="entry name" value="DUF6697"/>
    <property type="match status" value="1"/>
</dbReference>
<organism evidence="3 4">
    <name type="scientific">Mycena albidolilacea</name>
    <dbReference type="NCBI Taxonomy" id="1033008"/>
    <lineage>
        <taxon>Eukaryota</taxon>
        <taxon>Fungi</taxon>
        <taxon>Dikarya</taxon>
        <taxon>Basidiomycota</taxon>
        <taxon>Agaricomycotina</taxon>
        <taxon>Agaricomycetes</taxon>
        <taxon>Agaricomycetidae</taxon>
        <taxon>Agaricales</taxon>
        <taxon>Marasmiineae</taxon>
        <taxon>Mycenaceae</taxon>
        <taxon>Mycena</taxon>
    </lineage>
</organism>
<feature type="domain" description="DUF6697" evidence="2">
    <location>
        <begin position="195"/>
        <end position="433"/>
    </location>
</feature>
<name>A0AAD7AT12_9AGAR</name>
<accession>A0AAD7AT12</accession>
<dbReference type="Proteomes" id="UP001218218">
    <property type="component" value="Unassembled WGS sequence"/>
</dbReference>
<reference evidence="3" key="1">
    <citation type="submission" date="2023-03" db="EMBL/GenBank/DDBJ databases">
        <title>Massive genome expansion in bonnet fungi (Mycena s.s.) driven by repeated elements and novel gene families across ecological guilds.</title>
        <authorList>
            <consortium name="Lawrence Berkeley National Laboratory"/>
            <person name="Harder C.B."/>
            <person name="Miyauchi S."/>
            <person name="Viragh M."/>
            <person name="Kuo A."/>
            <person name="Thoen E."/>
            <person name="Andreopoulos B."/>
            <person name="Lu D."/>
            <person name="Skrede I."/>
            <person name="Drula E."/>
            <person name="Henrissat B."/>
            <person name="Morin E."/>
            <person name="Kohler A."/>
            <person name="Barry K."/>
            <person name="LaButti K."/>
            <person name="Morin E."/>
            <person name="Salamov A."/>
            <person name="Lipzen A."/>
            <person name="Mereny Z."/>
            <person name="Hegedus B."/>
            <person name="Baldrian P."/>
            <person name="Stursova M."/>
            <person name="Weitz H."/>
            <person name="Taylor A."/>
            <person name="Grigoriev I.V."/>
            <person name="Nagy L.G."/>
            <person name="Martin F."/>
            <person name="Kauserud H."/>
        </authorList>
    </citation>
    <scope>NUCLEOTIDE SEQUENCE</scope>
    <source>
        <strain evidence="3">CBHHK002</strain>
    </source>
</reference>
<evidence type="ECO:0000313" key="3">
    <source>
        <dbReference type="EMBL" id="KAJ7367521.1"/>
    </source>
</evidence>
<evidence type="ECO:0000256" key="1">
    <source>
        <dbReference type="SAM" id="MobiDB-lite"/>
    </source>
</evidence>
<evidence type="ECO:0000259" key="2">
    <source>
        <dbReference type="Pfam" id="PF20411"/>
    </source>
</evidence>
<gene>
    <name evidence="3" type="ORF">DFH08DRAFT_814</name>
</gene>
<feature type="region of interest" description="Disordered" evidence="1">
    <location>
        <begin position="436"/>
        <end position="522"/>
    </location>
</feature>
<dbReference type="EMBL" id="JARIHO010000001">
    <property type="protein sequence ID" value="KAJ7367521.1"/>
    <property type="molecule type" value="Genomic_DNA"/>
</dbReference>
<proteinExistence type="predicted"/>
<evidence type="ECO:0000313" key="4">
    <source>
        <dbReference type="Proteomes" id="UP001218218"/>
    </source>
</evidence>
<protein>
    <recommendedName>
        <fullName evidence="2">DUF6697 domain-containing protein</fullName>
    </recommendedName>
</protein>
<sequence length="522" mass="59100">MDIDDPSIIQIKLEPSVEEMSGDCSVAATPLSDDGAGMDAFIPDSETASTPLSDGAGRDVQMTASDAEDRVSPAATPRTNRAQTAAPRQVTVKDEPVEMDIDSVLNSTETARPEKRRRMYMDYVFAPFDQVARAQTDNERRALDEKMEQLRNPKVKKAKDAPVLSLDTVRARLREAGISYELYPIDLEPDIRDVTVRRDFMTQEYGGNSQETYPKIAERFWKRTHFRNFMYLNLNFNPQCPEIPGAPGLLFDATCPGDSDIDLSESEDELKATKSNKGKKKVKKVKEVKDVDVDEDEDEDKDNKMANTGRILFARLDRGVRQYQGQYVLEPANDLTIEEWKQQPSKVRQTWAQKLAVKRWGRWIRADITLRRQLGRQPTKAEKKAALKDKDNNFLTVTPKEISKAFDLGQVVIVVSTMKCVGYKADFQRVLAQKMPHFVPKPRNSNQSKKGGSKSKTKAAGKASPTKRGVAPTSQSRKRKREEPESDFEEDSDGDHESEDEDYSDEENIYRHRGTRSRPIVV</sequence>
<keyword evidence="4" id="KW-1185">Reference proteome</keyword>
<feature type="compositionally biased region" description="Acidic residues" evidence="1">
    <location>
        <begin position="484"/>
        <end position="507"/>
    </location>
</feature>
<comment type="caution">
    <text evidence="3">The sequence shown here is derived from an EMBL/GenBank/DDBJ whole genome shotgun (WGS) entry which is preliminary data.</text>
</comment>
<dbReference type="InterPro" id="IPR046520">
    <property type="entry name" value="DUF6697"/>
</dbReference>
<feature type="region of interest" description="Disordered" evidence="1">
    <location>
        <begin position="17"/>
        <end position="90"/>
    </location>
</feature>
<dbReference type="AlphaFoldDB" id="A0AAD7AT12"/>